<proteinExistence type="predicted"/>
<name>A0AA36BCD2_OCTVU</name>
<evidence type="ECO:0000313" key="1">
    <source>
        <dbReference type="EMBL" id="CAI9731082.1"/>
    </source>
</evidence>
<dbReference type="AlphaFoldDB" id="A0AA36BCD2"/>
<evidence type="ECO:0000313" key="2">
    <source>
        <dbReference type="Proteomes" id="UP001162480"/>
    </source>
</evidence>
<organism evidence="1 2">
    <name type="scientific">Octopus vulgaris</name>
    <name type="common">Common octopus</name>
    <dbReference type="NCBI Taxonomy" id="6645"/>
    <lineage>
        <taxon>Eukaryota</taxon>
        <taxon>Metazoa</taxon>
        <taxon>Spiralia</taxon>
        <taxon>Lophotrochozoa</taxon>
        <taxon>Mollusca</taxon>
        <taxon>Cephalopoda</taxon>
        <taxon>Coleoidea</taxon>
        <taxon>Octopodiformes</taxon>
        <taxon>Octopoda</taxon>
        <taxon>Incirrata</taxon>
        <taxon>Octopodidae</taxon>
        <taxon>Octopus</taxon>
    </lineage>
</organism>
<dbReference type="EMBL" id="OX597825">
    <property type="protein sequence ID" value="CAI9731082.1"/>
    <property type="molecule type" value="Genomic_DNA"/>
</dbReference>
<reference evidence="1" key="1">
    <citation type="submission" date="2023-08" db="EMBL/GenBank/DDBJ databases">
        <authorList>
            <person name="Alioto T."/>
            <person name="Alioto T."/>
            <person name="Gomez Garrido J."/>
        </authorList>
    </citation>
    <scope>NUCLEOTIDE SEQUENCE</scope>
</reference>
<protein>
    <submittedName>
        <fullName evidence="1">Uncharacterized protein</fullName>
    </submittedName>
</protein>
<keyword evidence="2" id="KW-1185">Reference proteome</keyword>
<sequence>MTAGCLEWIEIQYIFQNASLDEMYLTFWDYWKVLRRFERYMFTFSDIHLLPTKEVVFVLLMLENKAICKRRHIYCFSESQSLSNFNLKTFRAFSAPSSTVGSRIS</sequence>
<dbReference type="Proteomes" id="UP001162480">
    <property type="component" value="Chromosome 12"/>
</dbReference>
<gene>
    <name evidence="1" type="ORF">OCTVUL_1B002440</name>
</gene>
<accession>A0AA36BCD2</accession>